<evidence type="ECO:0000313" key="1">
    <source>
        <dbReference type="EMBL" id="KAF1846057.1"/>
    </source>
</evidence>
<reference evidence="1" key="1">
    <citation type="submission" date="2020-01" db="EMBL/GenBank/DDBJ databases">
        <authorList>
            <consortium name="DOE Joint Genome Institute"/>
            <person name="Haridas S."/>
            <person name="Albert R."/>
            <person name="Binder M."/>
            <person name="Bloem J."/>
            <person name="Labutti K."/>
            <person name="Salamov A."/>
            <person name="Andreopoulos B."/>
            <person name="Baker S.E."/>
            <person name="Barry K."/>
            <person name="Bills G."/>
            <person name="Bluhm B.H."/>
            <person name="Cannon C."/>
            <person name="Castanera R."/>
            <person name="Culley D.E."/>
            <person name="Daum C."/>
            <person name="Ezra D."/>
            <person name="Gonzalez J.B."/>
            <person name="Henrissat B."/>
            <person name="Kuo A."/>
            <person name="Liang C."/>
            <person name="Lipzen A."/>
            <person name="Lutzoni F."/>
            <person name="Magnuson J."/>
            <person name="Mondo S."/>
            <person name="Nolan M."/>
            <person name="Ohm R."/>
            <person name="Pangilinan J."/>
            <person name="Park H.-J."/>
            <person name="Ramirez L."/>
            <person name="Alfaro M."/>
            <person name="Sun H."/>
            <person name="Tritt A."/>
            <person name="Yoshinaga Y."/>
            <person name="Zwiers L.-H."/>
            <person name="Turgeon B.G."/>
            <person name="Goodwin S.B."/>
            <person name="Spatafora J.W."/>
            <person name="Crous P.W."/>
            <person name="Grigoriev I.V."/>
        </authorList>
    </citation>
    <scope>NUCLEOTIDE SEQUENCE</scope>
    <source>
        <strain evidence="1">CBS 394.84</strain>
    </source>
</reference>
<accession>A0A9P4GIR9</accession>
<comment type="caution">
    <text evidence="1">The sequence shown here is derived from an EMBL/GenBank/DDBJ whole genome shotgun (WGS) entry which is preliminary data.</text>
</comment>
<evidence type="ECO:0000313" key="2">
    <source>
        <dbReference type="Proteomes" id="UP000800039"/>
    </source>
</evidence>
<dbReference type="AlphaFoldDB" id="A0A9P4GIR9"/>
<dbReference type="RefSeq" id="XP_040788620.1">
    <property type="nucleotide sequence ID" value="XM_040926616.1"/>
</dbReference>
<dbReference type="EMBL" id="ML976616">
    <property type="protein sequence ID" value="KAF1846057.1"/>
    <property type="molecule type" value="Genomic_DNA"/>
</dbReference>
<gene>
    <name evidence="1" type="ORF">K460DRAFT_119391</name>
</gene>
<dbReference type="GeneID" id="63843868"/>
<protein>
    <submittedName>
        <fullName evidence="1">Uncharacterized protein</fullName>
    </submittedName>
</protein>
<keyword evidence="2" id="KW-1185">Reference proteome</keyword>
<proteinExistence type="predicted"/>
<dbReference type="Proteomes" id="UP000800039">
    <property type="component" value="Unassembled WGS sequence"/>
</dbReference>
<sequence length="202" mass="21846">MIRHSNLAGNLTSPSKTPLGAFRPTLHLGICAENIKWSQQGQNAKLKQARRRAEQMLTTTTTMCIQTLGAEDLSRYPPESAVSNPAGFWYAETSFQPLFSPYAPLTIRPSGSIPSAGLTASRDARSPHIHEFSGFGTRAVLRQCSAPQIRRTSAVLISQPSASAPSLSRSNFHGVVASQAIDVDGSLVSTRLRRSRACRSQP</sequence>
<name>A0A9P4GIR9_9PLEO</name>
<organism evidence="1 2">
    <name type="scientific">Cucurbitaria berberidis CBS 394.84</name>
    <dbReference type="NCBI Taxonomy" id="1168544"/>
    <lineage>
        <taxon>Eukaryota</taxon>
        <taxon>Fungi</taxon>
        <taxon>Dikarya</taxon>
        <taxon>Ascomycota</taxon>
        <taxon>Pezizomycotina</taxon>
        <taxon>Dothideomycetes</taxon>
        <taxon>Pleosporomycetidae</taxon>
        <taxon>Pleosporales</taxon>
        <taxon>Pleosporineae</taxon>
        <taxon>Cucurbitariaceae</taxon>
        <taxon>Cucurbitaria</taxon>
    </lineage>
</organism>